<evidence type="ECO:0000313" key="1">
    <source>
        <dbReference type="EMBL" id="MBC8546881.1"/>
    </source>
</evidence>
<dbReference type="Pfam" id="PF01257">
    <property type="entry name" value="2Fe-2S_thioredx"/>
    <property type="match status" value="1"/>
</dbReference>
<dbReference type="RefSeq" id="WP_249282956.1">
    <property type="nucleotide sequence ID" value="NZ_JACRST010000010.1"/>
</dbReference>
<organism evidence="1 2">
    <name type="scientific">Ligaoa zhengdingensis</name>
    <dbReference type="NCBI Taxonomy" id="2763658"/>
    <lineage>
        <taxon>Bacteria</taxon>
        <taxon>Bacillati</taxon>
        <taxon>Bacillota</taxon>
        <taxon>Clostridia</taxon>
        <taxon>Eubacteriales</taxon>
        <taxon>Oscillospiraceae</taxon>
        <taxon>Ligaoa</taxon>
    </lineage>
</organism>
<keyword evidence="2" id="KW-1185">Reference proteome</keyword>
<dbReference type="Gene3D" id="3.40.30.10">
    <property type="entry name" value="Glutaredoxin"/>
    <property type="match status" value="1"/>
</dbReference>
<reference evidence="1" key="1">
    <citation type="submission" date="2020-08" db="EMBL/GenBank/DDBJ databases">
        <title>Genome public.</title>
        <authorList>
            <person name="Liu C."/>
            <person name="Sun Q."/>
        </authorList>
    </citation>
    <scope>NUCLEOTIDE SEQUENCE</scope>
    <source>
        <strain evidence="1">NSJ-31</strain>
    </source>
</reference>
<dbReference type="InterPro" id="IPR036249">
    <property type="entry name" value="Thioredoxin-like_sf"/>
</dbReference>
<gene>
    <name evidence="1" type="ORF">H8711_08030</name>
</gene>
<proteinExistence type="predicted"/>
<dbReference type="Proteomes" id="UP000653127">
    <property type="component" value="Unassembled WGS sequence"/>
</dbReference>
<protein>
    <submittedName>
        <fullName evidence="1">NAD(P)H-dependent oxidoreductase subunit E</fullName>
    </submittedName>
</protein>
<dbReference type="SUPFAM" id="SSF52833">
    <property type="entry name" value="Thioredoxin-like"/>
    <property type="match status" value="1"/>
</dbReference>
<accession>A0A926DZC4</accession>
<evidence type="ECO:0000313" key="2">
    <source>
        <dbReference type="Proteomes" id="UP000653127"/>
    </source>
</evidence>
<dbReference type="EMBL" id="JACRST010000010">
    <property type="protein sequence ID" value="MBC8546881.1"/>
    <property type="molecule type" value="Genomic_DNA"/>
</dbReference>
<name>A0A926DZC4_9FIRM</name>
<comment type="caution">
    <text evidence="1">The sequence shown here is derived from an EMBL/GenBank/DDBJ whole genome shotgun (WGS) entry which is preliminary data.</text>
</comment>
<sequence length="93" mass="10526">MKKLIVEVCVCTECVMKGAMDIIDSIESLKKLKVQLRFDTQIEVKMCKCLGDAKHGDLSPMVRINNEVLERANSETVMARVIGLVSREQRQMV</sequence>
<dbReference type="AlphaFoldDB" id="A0A926DZC4"/>